<dbReference type="SUPFAM" id="SSF53448">
    <property type="entry name" value="Nucleotide-diphospho-sugar transferases"/>
    <property type="match status" value="1"/>
</dbReference>
<dbReference type="InterPro" id="IPR029044">
    <property type="entry name" value="Nucleotide-diphossugar_trans"/>
</dbReference>
<dbReference type="InterPro" id="IPR050834">
    <property type="entry name" value="Glycosyltransf_2"/>
</dbReference>
<dbReference type="Pfam" id="PF00535">
    <property type="entry name" value="Glycos_transf_2"/>
    <property type="match status" value="1"/>
</dbReference>
<reference evidence="2 3" key="1">
    <citation type="journal article" date="2019" name="Appl. Environ. Microbiol.">
        <title>Dissecting the evolutionary development of the Bifidobacterium animalis species through comparative genomics analyses.</title>
        <authorList>
            <person name="Lugli G.A."/>
            <person name="Mancino W."/>
            <person name="Milani C."/>
            <person name="Duranti S."/>
            <person name="Mancabelli L."/>
            <person name="Napoli S."/>
            <person name="Mangifesta M."/>
            <person name="Viappiani A."/>
            <person name="Anzalone R."/>
            <person name="Longhi G."/>
            <person name="van Sinderen D."/>
            <person name="Ventura M."/>
            <person name="Turroni F."/>
        </authorList>
    </citation>
    <scope>NUCLEOTIDE SEQUENCE [LARGE SCALE GENOMIC DNA]</scope>
    <source>
        <strain evidence="2 3">2011B</strain>
    </source>
</reference>
<accession>A0A8B3RH97</accession>
<comment type="caution">
    <text evidence="2">The sequence shown here is derived from an EMBL/GenBank/DDBJ whole genome shotgun (WGS) entry which is preliminary data.</text>
</comment>
<evidence type="ECO:0000313" key="3">
    <source>
        <dbReference type="Proteomes" id="UP000293613"/>
    </source>
</evidence>
<dbReference type="Proteomes" id="UP000293613">
    <property type="component" value="Unassembled WGS sequence"/>
</dbReference>
<protein>
    <submittedName>
        <fullName evidence="2">Glycosyl transferase, family 2</fullName>
    </submittedName>
</protein>
<dbReference type="GO" id="GO:0016740">
    <property type="term" value="F:transferase activity"/>
    <property type="evidence" value="ECO:0007669"/>
    <property type="project" value="UniProtKB-KW"/>
</dbReference>
<dbReference type="PANTHER" id="PTHR43685">
    <property type="entry name" value="GLYCOSYLTRANSFERASE"/>
    <property type="match status" value="1"/>
</dbReference>
<sequence>MTRFDVIVVAYNRPVDQIDGIRTFIESDFVHRVVICDNSTDRSILRANAQQAPVLSPKIVYVPMKGNRGLAKAYNRGLQDCESDFVAIFDDDTAVPAEYFEKVDGYCEREPADIYLPIVRSRDIIMSPCIKRGFSFKAIRSVNELTGVTNISAINSGMVVRRAFYEQCRYDERLFVDGIDHRFMDEAREAHARIVIMRDVHLTQQYSQEIHDEAKQIARLKIRAKDSRVYYGNTALQRLHCAAMIMYWKSKLALKYHDPKILGMHV</sequence>
<dbReference type="RefSeq" id="WP_130077663.1">
    <property type="nucleotide sequence ID" value="NZ_RSCO01000031.1"/>
</dbReference>
<dbReference type="PANTHER" id="PTHR43685:SF2">
    <property type="entry name" value="GLYCOSYLTRANSFERASE 2-LIKE DOMAIN-CONTAINING PROTEIN"/>
    <property type="match status" value="1"/>
</dbReference>
<keyword evidence="2" id="KW-0808">Transferase</keyword>
<dbReference type="Gene3D" id="3.90.550.10">
    <property type="entry name" value="Spore Coat Polysaccharide Biosynthesis Protein SpsA, Chain A"/>
    <property type="match status" value="1"/>
</dbReference>
<proteinExistence type="predicted"/>
<dbReference type="EMBL" id="RSCO01000031">
    <property type="protein sequence ID" value="RYM93652.1"/>
    <property type="molecule type" value="Genomic_DNA"/>
</dbReference>
<gene>
    <name evidence="2" type="ORF">PG2011B_1387</name>
</gene>
<name>A0A8B3RH97_BIFAN</name>
<evidence type="ECO:0000313" key="2">
    <source>
        <dbReference type="EMBL" id="RYM93652.1"/>
    </source>
</evidence>
<dbReference type="InterPro" id="IPR001173">
    <property type="entry name" value="Glyco_trans_2-like"/>
</dbReference>
<organism evidence="2 3">
    <name type="scientific">Bifidobacterium animalis subsp. lactis</name>
    <name type="common">Bifidobacterium lactis</name>
    <dbReference type="NCBI Taxonomy" id="302911"/>
    <lineage>
        <taxon>Bacteria</taxon>
        <taxon>Bacillati</taxon>
        <taxon>Actinomycetota</taxon>
        <taxon>Actinomycetes</taxon>
        <taxon>Bifidobacteriales</taxon>
        <taxon>Bifidobacteriaceae</taxon>
        <taxon>Bifidobacterium</taxon>
    </lineage>
</organism>
<dbReference type="AlphaFoldDB" id="A0A8B3RH97"/>
<feature type="domain" description="Glycosyltransferase 2-like" evidence="1">
    <location>
        <begin position="6"/>
        <end position="125"/>
    </location>
</feature>
<evidence type="ECO:0000259" key="1">
    <source>
        <dbReference type="Pfam" id="PF00535"/>
    </source>
</evidence>